<organism evidence="2 3">
    <name type="scientific">Colletotrichum scovillei</name>
    <dbReference type="NCBI Taxonomy" id="1209932"/>
    <lineage>
        <taxon>Eukaryota</taxon>
        <taxon>Fungi</taxon>
        <taxon>Dikarya</taxon>
        <taxon>Ascomycota</taxon>
        <taxon>Pezizomycotina</taxon>
        <taxon>Sordariomycetes</taxon>
        <taxon>Hypocreomycetidae</taxon>
        <taxon>Glomerellales</taxon>
        <taxon>Glomerellaceae</taxon>
        <taxon>Colletotrichum</taxon>
        <taxon>Colletotrichum acutatum species complex</taxon>
    </lineage>
</organism>
<dbReference type="Proteomes" id="UP000699042">
    <property type="component" value="Unassembled WGS sequence"/>
</dbReference>
<evidence type="ECO:0000256" key="1">
    <source>
        <dbReference type="SAM" id="MobiDB-lite"/>
    </source>
</evidence>
<evidence type="ECO:0000313" key="2">
    <source>
        <dbReference type="EMBL" id="KAG7040416.1"/>
    </source>
</evidence>
<proteinExistence type="predicted"/>
<sequence>MSEQTFQIDPNGDVILVLRNPNAPFAIWDTSLCSGEENATKLGPAVDTLGLFCNTPKFQFNVNYPLRWTTVLQNEPESTPPDSDGDWGTLRSRKAAKKKKNKVKKSLLFEDRPEARQNIDPEVPSVDFISAGPSESSGNHAPALIEAEEATEVTEAYEEPHPEVSRESETEAELATEPEAPNEPVAKYLVSSRHLALASRYFSAKLSGPWKEAAVKHIDGCYHMDATDWDSEALLILMQVIHGKTRSVPRQMDLEMLAKLAVLVDYYDCHEVTEIYCPAWIGHLRNKLPVDYGRDMVLWVLISHVFQQDDIFQQMTQVAVLKSAGPVRTMELPIPSSLVELVDWRRQDAVEFILEVLHRLLDSFRNETAGCSFECSSILLGALTKEMDKHTLLNPKPAKPYSGLSILDTEKIVRAFRSPVWSSDFSYRHSAKHSCNLLSMIDCYLNADFDKNKTGFHLSEVFLQHINGEGKRLEKGKTKSCY</sequence>
<feature type="region of interest" description="Disordered" evidence="1">
    <location>
        <begin position="75"/>
        <end position="98"/>
    </location>
</feature>
<comment type="caution">
    <text evidence="2">The sequence shown here is derived from an EMBL/GenBank/DDBJ whole genome shotgun (WGS) entry which is preliminary data.</text>
</comment>
<accession>A0A9P7QUH0</accession>
<dbReference type="InterPro" id="IPR011333">
    <property type="entry name" value="SKP1/BTB/POZ_sf"/>
</dbReference>
<protein>
    <submittedName>
        <fullName evidence="2">Nuclear pore protein-like protein</fullName>
    </submittedName>
</protein>
<reference evidence="2" key="1">
    <citation type="submission" date="2021-05" db="EMBL/GenBank/DDBJ databases">
        <title>Comparative genomics of three Colletotrichum scovillei strains and genetic complementation revealed genes involved fungal growth and virulence on chili pepper.</title>
        <authorList>
            <person name="Hsieh D.-K."/>
            <person name="Chuang S.-C."/>
            <person name="Chen C.-Y."/>
            <person name="Chao Y.-T."/>
            <person name="Lu M.-Y.J."/>
            <person name="Lee M.-H."/>
            <person name="Shih M.-C."/>
        </authorList>
    </citation>
    <scope>NUCLEOTIDE SEQUENCE</scope>
    <source>
        <strain evidence="2">Coll-153</strain>
    </source>
</reference>
<dbReference type="EMBL" id="JAESDN010000025">
    <property type="protein sequence ID" value="KAG7040416.1"/>
    <property type="molecule type" value="Genomic_DNA"/>
</dbReference>
<feature type="compositionally biased region" description="Basic and acidic residues" evidence="1">
    <location>
        <begin position="158"/>
        <end position="169"/>
    </location>
</feature>
<keyword evidence="3" id="KW-1185">Reference proteome</keyword>
<dbReference type="Gene3D" id="3.30.710.10">
    <property type="entry name" value="Potassium Channel Kv1.1, Chain A"/>
    <property type="match status" value="1"/>
</dbReference>
<evidence type="ECO:0000313" key="3">
    <source>
        <dbReference type="Proteomes" id="UP000699042"/>
    </source>
</evidence>
<dbReference type="AlphaFoldDB" id="A0A9P7QUH0"/>
<gene>
    <name evidence="2" type="ORF">JMJ77_009877</name>
</gene>
<feature type="region of interest" description="Disordered" evidence="1">
    <location>
        <begin position="154"/>
        <end position="183"/>
    </location>
</feature>
<name>A0A9P7QUH0_9PEZI</name>